<dbReference type="SUPFAM" id="SSF68906">
    <property type="entry name" value="SAP domain"/>
    <property type="match status" value="1"/>
</dbReference>
<keyword evidence="4" id="KW-1185">Reference proteome</keyword>
<reference evidence="3 4" key="1">
    <citation type="journal article" date="2020" name="G3 (Bethesda)">
        <title>Improved Reference Genome for Cyclotella cryptica CCMP332, a Model for Cell Wall Morphogenesis, Salinity Adaptation, and Lipid Production in Diatoms (Bacillariophyta).</title>
        <authorList>
            <person name="Roberts W.R."/>
            <person name="Downey K.M."/>
            <person name="Ruck E.C."/>
            <person name="Traller J.C."/>
            <person name="Alverson A.J."/>
        </authorList>
    </citation>
    <scope>NUCLEOTIDE SEQUENCE [LARGE SCALE GENOMIC DNA]</scope>
    <source>
        <strain evidence="3 4">CCMP332</strain>
    </source>
</reference>
<dbReference type="InterPro" id="IPR003034">
    <property type="entry name" value="SAP_dom"/>
</dbReference>
<evidence type="ECO:0000313" key="3">
    <source>
        <dbReference type="EMBL" id="KAL3792119.1"/>
    </source>
</evidence>
<accession>A0ABD3PWZ6</accession>
<feature type="compositionally biased region" description="Polar residues" evidence="1">
    <location>
        <begin position="601"/>
        <end position="615"/>
    </location>
</feature>
<gene>
    <name evidence="3" type="ORF">HJC23_013393</name>
</gene>
<evidence type="ECO:0000256" key="1">
    <source>
        <dbReference type="SAM" id="MobiDB-lite"/>
    </source>
</evidence>
<dbReference type="Gene3D" id="1.10.720.30">
    <property type="entry name" value="SAP domain"/>
    <property type="match status" value="1"/>
</dbReference>
<feature type="compositionally biased region" description="Polar residues" evidence="1">
    <location>
        <begin position="348"/>
        <end position="368"/>
    </location>
</feature>
<dbReference type="EMBL" id="JABMIG020000105">
    <property type="protein sequence ID" value="KAL3792119.1"/>
    <property type="molecule type" value="Genomic_DNA"/>
</dbReference>
<feature type="region of interest" description="Disordered" evidence="1">
    <location>
        <begin position="348"/>
        <end position="376"/>
    </location>
</feature>
<name>A0ABD3PWZ6_9STRA</name>
<dbReference type="Pfam" id="PF02037">
    <property type="entry name" value="SAP"/>
    <property type="match status" value="1"/>
</dbReference>
<sequence>MTSAGPSAPSKTKLSPSSRQDILTQRLLLTLEKDQPCSSRKRPYPFAAPSSSFVQIDAFETGSPLTPIDLSATWKEISSIFPMLSYSEESNQLFLALLGIASEEDQVDNEVMMKAFDSALQDMLWVRTNARAQHRQDVLTATSVEAEQNIACKKQRMEFSQSSSKASHNKLTDARECEVLPWNVLLRVTLRFAACVAKKIQPTRSVEDNTLPNVKNSSFKKSVEPSVIPATVHSDSAIGTTGSIAGFAAGNTSATEPSADVTTMHVNDIRRELKKCGLGTKGKKVELAERLKRHLKEVRAKQDHGVVGGEVDETNSDVAIETAEKNSCMVVSRTATADGKNTNALVESKTATSSQTSLGFQSSTNNNAAKDESESDLKRIHPIIRSLDIALSELSIILKTEQKRRLVDSRRRQQSLSSTVFKSEGKDAESSINEIGSVTKSALENFTQQSSISQDSTSTMLMVKDRMICDWINRSRCGPSRYAFMKDVNFVARSLDLKILNVSVEEWQEKMHTIVGYLDEYVGLRYNDSVPVIDKSSIVRSPLSSPIARSPLASTFLRSPLSSNPFKKFSTAPGSSLAEIACAHVKRSIDMGKETERHAATSPTKSGGFSLNSGNPRPDPCDRFNSKSSTMHMRPVESTEEDVDQLEDAYRMALAVARKSGELQREGTSERIKRRLELLLQQINVPKEKKPNGNVDGAESYLRLLLRELILPSDPTVWARLMKESEEKEISMLLRRGRSILVSFLIEVRAPGWEDACSSLDPSPLADYLGFLSGRDDATTLPQEHDEVFTRSCFLLPSAHDNAASLPSPPIVTEIGLGACVSNFVQKECDVFTSGVRFVFNRKAGPESLAKRDPFLESIAIPLPDVGELTRDLFDLTLRLAADDDAEHENKPFPLRLATPSATDSLNIVLDVVSDHSQWLEPRAVSERYKCVIEMILLSFGGFAGQKSPIRSGGKHKKSWEMRASSLITIAKTVQNRARIAVYATHFMMILCSKKAHPIECTFGSRPSFYNVLQLHKFSQFWNEVEEAAQGNAMGIMAQVFDEAFCTNHLLPLSHHCSMLLAKVAHPPSVVGHRSPVGNHEESALSLITILCSVFSLLAEDDLLVDCIHVGWSMEVLSLSIRFFILCEKLTSTHPLPARNSLWGQVLDRLRNLFKDVWGDLRSDFWAGKNQSALLSPKPMSFVCIESKNGSVRTMSLMPSFDTLVASLVNFSSNANLNESVETGTCWSKFVSAFLLDQYAQVLPFNALASSWIRSLASTLTREVNRQNALDRRKCSRKKSNPEDDVSTELILNRLMNPLLKSLHSTILMQHARRTSSLLKTCTDMVAFTYAELFKEESARILTKPSPLKTRTWHVYRSCIEKMFISTPPSALFTSLGHSFLTESSAAALHDVWEHYGESHCVHIMVAAGLHVHESVSRLQYSNEQGISANFKALYEAFTSQSKECITSTFGCFALSSRSSLDTLELDYYEFAHCVRRDLTSNSAEAGVMWWNELNCGLSSLLAGAKKRTMTDGQCVTRTKPVSDRRRSIAHVFASLEQNLSAISNST</sequence>
<dbReference type="Proteomes" id="UP001516023">
    <property type="component" value="Unassembled WGS sequence"/>
</dbReference>
<feature type="region of interest" description="Disordered" evidence="1">
    <location>
        <begin position="594"/>
        <end position="643"/>
    </location>
</feature>
<protein>
    <recommendedName>
        <fullName evidence="2">SAP domain-containing protein</fullName>
    </recommendedName>
</protein>
<dbReference type="SMART" id="SM00513">
    <property type="entry name" value="SAP"/>
    <property type="match status" value="1"/>
</dbReference>
<comment type="caution">
    <text evidence="3">The sequence shown here is derived from an EMBL/GenBank/DDBJ whole genome shotgun (WGS) entry which is preliminary data.</text>
</comment>
<evidence type="ECO:0000313" key="4">
    <source>
        <dbReference type="Proteomes" id="UP001516023"/>
    </source>
</evidence>
<proteinExistence type="predicted"/>
<evidence type="ECO:0000259" key="2">
    <source>
        <dbReference type="PROSITE" id="PS50800"/>
    </source>
</evidence>
<feature type="region of interest" description="Disordered" evidence="1">
    <location>
        <begin position="1"/>
        <end position="20"/>
    </location>
</feature>
<feature type="domain" description="SAP" evidence="2">
    <location>
        <begin position="261"/>
        <end position="295"/>
    </location>
</feature>
<dbReference type="InterPro" id="IPR036361">
    <property type="entry name" value="SAP_dom_sf"/>
</dbReference>
<organism evidence="3 4">
    <name type="scientific">Cyclotella cryptica</name>
    <dbReference type="NCBI Taxonomy" id="29204"/>
    <lineage>
        <taxon>Eukaryota</taxon>
        <taxon>Sar</taxon>
        <taxon>Stramenopiles</taxon>
        <taxon>Ochrophyta</taxon>
        <taxon>Bacillariophyta</taxon>
        <taxon>Coscinodiscophyceae</taxon>
        <taxon>Thalassiosirophycidae</taxon>
        <taxon>Stephanodiscales</taxon>
        <taxon>Stephanodiscaceae</taxon>
        <taxon>Cyclotella</taxon>
    </lineage>
</organism>
<dbReference type="PROSITE" id="PS50800">
    <property type="entry name" value="SAP"/>
    <property type="match status" value="1"/>
</dbReference>